<evidence type="ECO:0000313" key="3">
    <source>
        <dbReference type="Proteomes" id="UP000703674"/>
    </source>
</evidence>
<keyword evidence="3" id="KW-1185">Reference proteome</keyword>
<dbReference type="RefSeq" id="WP_168138017.1">
    <property type="nucleotide sequence ID" value="NZ_JAAVJR010000004.1"/>
</dbReference>
<accession>A0ABX1CXC8</accession>
<dbReference type="PANTHER" id="PTHR35535">
    <property type="entry name" value="HEAT SHOCK PROTEIN HSLJ"/>
    <property type="match status" value="1"/>
</dbReference>
<name>A0ABX1CXC8_9FLAO</name>
<dbReference type="EMBL" id="JAAVJR010000004">
    <property type="protein sequence ID" value="NJW52909.1"/>
    <property type="molecule type" value="Genomic_DNA"/>
</dbReference>
<dbReference type="InterPro" id="IPR005184">
    <property type="entry name" value="DUF306_Meta_HslJ"/>
</dbReference>
<dbReference type="Pfam" id="PF03724">
    <property type="entry name" value="META"/>
    <property type="match status" value="1"/>
</dbReference>
<dbReference type="Gene3D" id="2.40.128.270">
    <property type="match status" value="1"/>
</dbReference>
<dbReference type="InterPro" id="IPR038670">
    <property type="entry name" value="HslJ-like_sf"/>
</dbReference>
<reference evidence="2 3" key="1">
    <citation type="submission" date="2020-03" db="EMBL/GenBank/DDBJ databases">
        <title>Salinimicrobium sp. nov, isolated from SCS.</title>
        <authorList>
            <person name="Cao W.R."/>
        </authorList>
    </citation>
    <scope>NUCLEOTIDE SEQUENCE [LARGE SCALE GENOMIC DNA]</scope>
    <source>
        <strain evidence="3">J15B91</strain>
    </source>
</reference>
<evidence type="ECO:0000259" key="1">
    <source>
        <dbReference type="Pfam" id="PF03724"/>
    </source>
</evidence>
<feature type="domain" description="DUF306" evidence="1">
    <location>
        <begin position="5"/>
        <end position="104"/>
    </location>
</feature>
<evidence type="ECO:0000313" key="2">
    <source>
        <dbReference type="EMBL" id="NJW52909.1"/>
    </source>
</evidence>
<gene>
    <name evidence="2" type="ORF">HC175_08245</name>
</gene>
<comment type="caution">
    <text evidence="2">The sequence shown here is derived from an EMBL/GenBank/DDBJ whole genome shotgun (WGS) entry which is preliminary data.</text>
</comment>
<organism evidence="2 3">
    <name type="scientific">Salinimicrobium oceani</name>
    <dbReference type="NCBI Taxonomy" id="2722702"/>
    <lineage>
        <taxon>Bacteria</taxon>
        <taxon>Pseudomonadati</taxon>
        <taxon>Bacteroidota</taxon>
        <taxon>Flavobacteriia</taxon>
        <taxon>Flavobacteriales</taxon>
        <taxon>Flavobacteriaceae</taxon>
        <taxon>Salinimicrobium</taxon>
    </lineage>
</organism>
<dbReference type="PANTHER" id="PTHR35535:SF1">
    <property type="entry name" value="HEAT SHOCK PROTEIN HSLJ"/>
    <property type="match status" value="1"/>
</dbReference>
<dbReference type="Proteomes" id="UP000703674">
    <property type="component" value="Unassembled WGS sequence"/>
</dbReference>
<protein>
    <submittedName>
        <fullName evidence="2">META domain-containing protein</fullName>
    </submittedName>
</protein>
<dbReference type="InterPro" id="IPR053147">
    <property type="entry name" value="Hsp_HslJ-like"/>
</dbReference>
<proteinExistence type="predicted"/>
<sequence length="109" mass="12367">MTLDGNYRVLEVKGEKELPQDIIFNFNPVGNRVSGNAGCNQFSALYHLKGAQLEFSTPMNTRKFCEGRMEIERQILASLEMASRIEETESEVVLFAKNDEPLLILTKIE</sequence>